<dbReference type="GO" id="GO:0004190">
    <property type="term" value="F:aspartic-type endopeptidase activity"/>
    <property type="evidence" value="ECO:0007669"/>
    <property type="project" value="InterPro"/>
</dbReference>
<reference evidence="3 4" key="1">
    <citation type="journal article" date="2019" name="PLoS Pathog.">
        <title>Genome sequence of the bovine parasite Schistosoma bovis Tanzania.</title>
        <authorList>
            <person name="Oey H."/>
            <person name="Zakrzewski M."/>
            <person name="Gobert G."/>
            <person name="Gravermann K."/>
            <person name="Stoye J."/>
            <person name="Jones M."/>
            <person name="Mcmanus D."/>
            <person name="Krause L."/>
        </authorList>
    </citation>
    <scope>NUCLEOTIDE SEQUENCE [LARGE SCALE GENOMIC DNA]</scope>
    <source>
        <strain evidence="3 4">TAN1997</strain>
    </source>
</reference>
<evidence type="ECO:0000313" key="3">
    <source>
        <dbReference type="EMBL" id="RTG85817.1"/>
    </source>
</evidence>
<comment type="caution">
    <text evidence="3">The sequence shown here is derived from an EMBL/GenBank/DDBJ whole genome shotgun (WGS) entry which is preliminary data.</text>
</comment>
<protein>
    <recommendedName>
        <fullName evidence="2">Peptidase A1 domain-containing protein</fullName>
    </recommendedName>
</protein>
<organism evidence="3 4">
    <name type="scientific">Schistosoma bovis</name>
    <name type="common">Blood fluke</name>
    <dbReference type="NCBI Taxonomy" id="6184"/>
    <lineage>
        <taxon>Eukaryota</taxon>
        <taxon>Metazoa</taxon>
        <taxon>Spiralia</taxon>
        <taxon>Lophotrochozoa</taxon>
        <taxon>Platyhelminthes</taxon>
        <taxon>Trematoda</taxon>
        <taxon>Digenea</taxon>
        <taxon>Strigeidida</taxon>
        <taxon>Schistosomatoidea</taxon>
        <taxon>Schistosomatidae</taxon>
        <taxon>Schistosoma</taxon>
    </lineage>
</organism>
<dbReference type="Gene3D" id="2.40.70.10">
    <property type="entry name" value="Acid Proteases"/>
    <property type="match status" value="1"/>
</dbReference>
<evidence type="ECO:0000259" key="2">
    <source>
        <dbReference type="PROSITE" id="PS51767"/>
    </source>
</evidence>
<dbReference type="InterPro" id="IPR021109">
    <property type="entry name" value="Peptidase_aspartic_dom_sf"/>
</dbReference>
<name>A0A430QDL7_SCHBO</name>
<evidence type="ECO:0000256" key="1">
    <source>
        <dbReference type="ARBA" id="ARBA00007447"/>
    </source>
</evidence>
<sequence length="101" mass="11717">MFSFYDSSKSSTYRPNGSIYNVHYLDSVYSGFWSVDTIRINSLEIRNQAFAEVRSIFNLDYLSDKYDGIIGMSTRRVSKYGNIPVFPNILQNFPNMDLVFT</sequence>
<dbReference type="PANTHER" id="PTHR47966">
    <property type="entry name" value="BETA-SITE APP-CLEAVING ENZYME, ISOFORM A-RELATED"/>
    <property type="match status" value="1"/>
</dbReference>
<dbReference type="PANTHER" id="PTHR47966:SF51">
    <property type="entry name" value="BETA-SITE APP-CLEAVING ENZYME, ISOFORM A-RELATED"/>
    <property type="match status" value="1"/>
</dbReference>
<dbReference type="STRING" id="6184.A0A430QDL7"/>
<dbReference type="Pfam" id="PF00026">
    <property type="entry name" value="Asp"/>
    <property type="match status" value="1"/>
</dbReference>
<dbReference type="EMBL" id="QMKO01001904">
    <property type="protein sequence ID" value="RTG85817.1"/>
    <property type="molecule type" value="Genomic_DNA"/>
</dbReference>
<keyword evidence="4" id="KW-1185">Reference proteome</keyword>
<gene>
    <name evidence="3" type="ORF">DC041_0000275</name>
</gene>
<accession>A0A430QDL7</accession>
<dbReference type="Proteomes" id="UP000290809">
    <property type="component" value="Unassembled WGS sequence"/>
</dbReference>
<feature type="domain" description="Peptidase A1" evidence="2">
    <location>
        <begin position="1"/>
        <end position="101"/>
    </location>
</feature>
<dbReference type="SUPFAM" id="SSF50630">
    <property type="entry name" value="Acid proteases"/>
    <property type="match status" value="1"/>
</dbReference>
<dbReference type="PROSITE" id="PS51767">
    <property type="entry name" value="PEPTIDASE_A1"/>
    <property type="match status" value="1"/>
</dbReference>
<proteinExistence type="inferred from homology"/>
<dbReference type="InterPro" id="IPR033121">
    <property type="entry name" value="PEPTIDASE_A1"/>
</dbReference>
<evidence type="ECO:0000313" key="4">
    <source>
        <dbReference type="Proteomes" id="UP000290809"/>
    </source>
</evidence>
<comment type="similarity">
    <text evidence="1">Belongs to the peptidase A1 family.</text>
</comment>
<dbReference type="GO" id="GO:0006508">
    <property type="term" value="P:proteolysis"/>
    <property type="evidence" value="ECO:0007669"/>
    <property type="project" value="InterPro"/>
</dbReference>
<dbReference type="InterPro" id="IPR001461">
    <property type="entry name" value="Aspartic_peptidase_A1"/>
</dbReference>
<dbReference type="AlphaFoldDB" id="A0A430QDL7"/>